<name>A0A5P9K4B7_9HYPH</name>
<organism evidence="1 2">
    <name type="scientific">Microvirga thermotolerans</name>
    <dbReference type="NCBI Taxonomy" id="2651334"/>
    <lineage>
        <taxon>Bacteria</taxon>
        <taxon>Pseudomonadati</taxon>
        <taxon>Pseudomonadota</taxon>
        <taxon>Alphaproteobacteria</taxon>
        <taxon>Hyphomicrobiales</taxon>
        <taxon>Methylobacteriaceae</taxon>
        <taxon>Microvirga</taxon>
    </lineage>
</organism>
<evidence type="ECO:0000313" key="2">
    <source>
        <dbReference type="Proteomes" id="UP000325614"/>
    </source>
</evidence>
<keyword evidence="2" id="KW-1185">Reference proteome</keyword>
<dbReference type="RefSeq" id="WP_152586830.1">
    <property type="nucleotide sequence ID" value="NZ_CP045423.1"/>
</dbReference>
<dbReference type="EMBL" id="CP045423">
    <property type="protein sequence ID" value="QFU17194.1"/>
    <property type="molecule type" value="Genomic_DNA"/>
</dbReference>
<reference evidence="1 2" key="1">
    <citation type="submission" date="2019-10" db="EMBL/GenBank/DDBJ databases">
        <title>Isolation, Identification of Microvirga thermotolerans HR1, a novel thermophilic bacterium and Comparative Genomics of the genus Microvirga.</title>
        <authorList>
            <person name="Li J."/>
            <person name="Zhang W."/>
            <person name="Lin M."/>
            <person name="Wang J."/>
        </authorList>
    </citation>
    <scope>NUCLEOTIDE SEQUENCE [LARGE SCALE GENOMIC DNA]</scope>
    <source>
        <strain evidence="1 2">HR1</strain>
    </source>
</reference>
<dbReference type="KEGG" id="mico:GDR74_13730"/>
<dbReference type="AlphaFoldDB" id="A0A5P9K4B7"/>
<proteinExistence type="predicted"/>
<gene>
    <name evidence="1" type="ORF">GDR74_13730</name>
</gene>
<accession>A0A5P9K4B7</accession>
<evidence type="ECO:0000313" key="1">
    <source>
        <dbReference type="EMBL" id="QFU17194.1"/>
    </source>
</evidence>
<sequence>MADESAWRRDIKHFLDGARHRIRHHTGLYADEDLVGAVLHACRSAEAGSVPDRLPDALLEEARREVAARCTRLVQAADRFAARDIAEVAALRVQALAAVDRFQDVVMQKCRLREAGQSGGAFLRRRAL</sequence>
<dbReference type="Proteomes" id="UP000325614">
    <property type="component" value="Chromosome"/>
</dbReference>
<protein>
    <submittedName>
        <fullName evidence="1">Uncharacterized protein</fullName>
    </submittedName>
</protein>